<reference evidence="3 5" key="1">
    <citation type="submission" date="2018-08" db="EMBL/GenBank/DDBJ databases">
        <title>Proposal of Muricauda 72 sp.nov. and Muricauda NH166 sp.nov., isolated from seawater.</title>
        <authorList>
            <person name="Cheng H."/>
            <person name="Wu Y.-H."/>
            <person name="Guo L.-L."/>
            <person name="Xu X.-W."/>
        </authorList>
    </citation>
    <scope>NUCLEOTIDE SEQUENCE [LARGE SCALE GENOMIC DNA]</scope>
    <source>
        <strain evidence="3 5">NH166</strain>
    </source>
</reference>
<feature type="chain" id="PRO_5019499091" description="TonB-dependent receptor plug domain-containing protein" evidence="1">
    <location>
        <begin position="23"/>
        <end position="729"/>
    </location>
</feature>
<organism evidence="3 5">
    <name type="scientific">Flagellimonas aequoris</name>
    <dbReference type="NCBI Taxonomy" id="2306997"/>
    <lineage>
        <taxon>Bacteria</taxon>
        <taxon>Pseudomonadati</taxon>
        <taxon>Bacteroidota</taxon>
        <taxon>Flavobacteriia</taxon>
        <taxon>Flavobacteriales</taxon>
        <taxon>Flavobacteriaceae</taxon>
        <taxon>Flagellimonas</taxon>
    </lineage>
</organism>
<protein>
    <recommendedName>
        <fullName evidence="2">TonB-dependent receptor plug domain-containing protein</fullName>
    </recommendedName>
</protein>
<keyword evidence="6" id="KW-1185">Reference proteome</keyword>
<dbReference type="EMBL" id="VNWL01000029">
    <property type="protein sequence ID" value="TXK00593.1"/>
    <property type="molecule type" value="Genomic_DNA"/>
</dbReference>
<sequence length="729" mass="82095">MRLPMILCILLCCLSVKMYPQADPGQLFICWDTSLSMMDRDVEKDFEFLGKAIANKPDQEIVLYLFGTEVVEERYRVQGGDWSSLKQRLENLPYVGATIYSKLNERIEGKKVYVFTDGNTLFKSDRLLLEKGSIIVNSALARNEDFLKRTALINRARLMDYASILDIGNRQKNANATSSLVTGRVYIDNVPSPHVAIGIKGTDEFYYTDAEGNFSIPAGRNDSLYIRSGEKGVVLDYAVSDMDNNKIFLSSKVVALDEVVLVEERKEKLVTKTTAYGDIDEKRVGVAIQTIGEDEITDINTNVSTVVQNRFSGVEVKSAAPGQEPELGLVKMRTDWTMLGNNYGLVVVNGIPMEQSGSGGAAVARFNFLDPNSIASITVLKGLAATNKYGEIGRNGVLLITTKTAKVPTVNEGQVEDRARLKNNVYDKEERLAAPGDSPFYNLFAQAENLEESFVTYLSLRSLNLDNTKFYLDSYAFFAERDKTRAAKVITDLWELHPDDGRTLKMVELCLSQLGKNELAALVNDQILELDGNNIMAQYNKAHYLGNGSPKGELDALIALRNRGQGFQNLSTSLISKTLDRDIKNLIHQKGGQMDMTQVDPKYQNNVMYDARFVFEWNNPEAEFEIQFVNPQNRFFNWEYSNAKPERIKQGIEEGLTIEEFEFYGQEAKGNWVVNAKFLENLSETDTLPLVLKCHLYTNFGKPNQKEEQLVVYFTQPNEKRNIKSLHVN</sequence>
<evidence type="ECO:0000313" key="6">
    <source>
        <dbReference type="Proteomes" id="UP000321528"/>
    </source>
</evidence>
<evidence type="ECO:0000313" key="5">
    <source>
        <dbReference type="Proteomes" id="UP000284189"/>
    </source>
</evidence>
<comment type="caution">
    <text evidence="3">The sequence shown here is derived from an EMBL/GenBank/DDBJ whole genome shotgun (WGS) entry which is preliminary data.</text>
</comment>
<dbReference type="AlphaFoldDB" id="A0A418N566"/>
<dbReference type="EMBL" id="QXFJ01000030">
    <property type="protein sequence ID" value="RIV68889.1"/>
    <property type="molecule type" value="Genomic_DNA"/>
</dbReference>
<name>A0A418N566_9FLAO</name>
<dbReference type="Proteomes" id="UP000284189">
    <property type="component" value="Unassembled WGS sequence"/>
</dbReference>
<dbReference type="Proteomes" id="UP000321528">
    <property type="component" value="Unassembled WGS sequence"/>
</dbReference>
<dbReference type="SUPFAM" id="SSF49464">
    <property type="entry name" value="Carboxypeptidase regulatory domain-like"/>
    <property type="match status" value="1"/>
</dbReference>
<dbReference type="RefSeq" id="WP_119641727.1">
    <property type="nucleotide sequence ID" value="NZ_QXFJ01000030.1"/>
</dbReference>
<dbReference type="InterPro" id="IPR037066">
    <property type="entry name" value="Plug_dom_sf"/>
</dbReference>
<keyword evidence="1" id="KW-0732">Signal</keyword>
<dbReference type="SUPFAM" id="SSF56935">
    <property type="entry name" value="Porins"/>
    <property type="match status" value="1"/>
</dbReference>
<gene>
    <name evidence="3" type="ORF">D2U88_17110</name>
    <name evidence="4" type="ORF">FQ019_16910</name>
</gene>
<feature type="signal peptide" evidence="1">
    <location>
        <begin position="1"/>
        <end position="22"/>
    </location>
</feature>
<dbReference type="InterPro" id="IPR008969">
    <property type="entry name" value="CarboxyPept-like_regulatory"/>
</dbReference>
<evidence type="ECO:0000313" key="4">
    <source>
        <dbReference type="EMBL" id="TXK00593.1"/>
    </source>
</evidence>
<evidence type="ECO:0000259" key="2">
    <source>
        <dbReference type="Pfam" id="PF07715"/>
    </source>
</evidence>
<evidence type="ECO:0000313" key="3">
    <source>
        <dbReference type="EMBL" id="RIV68889.1"/>
    </source>
</evidence>
<dbReference type="InterPro" id="IPR011990">
    <property type="entry name" value="TPR-like_helical_dom_sf"/>
</dbReference>
<dbReference type="OrthoDB" id="9768177at2"/>
<dbReference type="Gene3D" id="2.170.130.10">
    <property type="entry name" value="TonB-dependent receptor, plug domain"/>
    <property type="match status" value="1"/>
</dbReference>
<dbReference type="SUPFAM" id="SSF48452">
    <property type="entry name" value="TPR-like"/>
    <property type="match status" value="1"/>
</dbReference>
<accession>A0A418N566</accession>
<dbReference type="Gene3D" id="1.25.40.10">
    <property type="entry name" value="Tetratricopeptide repeat domain"/>
    <property type="match status" value="1"/>
</dbReference>
<dbReference type="InterPro" id="IPR012910">
    <property type="entry name" value="Plug_dom"/>
</dbReference>
<evidence type="ECO:0000256" key="1">
    <source>
        <dbReference type="SAM" id="SignalP"/>
    </source>
</evidence>
<reference evidence="4 6" key="2">
    <citation type="submission" date="2019-07" db="EMBL/GenBank/DDBJ databases">
        <title>Draft genome of two Muricauda strains isolated from deep sea.</title>
        <authorList>
            <person name="Sun C."/>
        </authorList>
    </citation>
    <scope>NUCLEOTIDE SEQUENCE [LARGE SCALE GENOMIC DNA]</scope>
    <source>
        <strain evidence="4 6">NH166</strain>
    </source>
</reference>
<feature type="domain" description="TonB-dependent receptor plug" evidence="2">
    <location>
        <begin position="282"/>
        <end position="397"/>
    </location>
</feature>
<dbReference type="Pfam" id="PF07715">
    <property type="entry name" value="Plug"/>
    <property type="match status" value="1"/>
</dbReference>
<proteinExistence type="predicted"/>